<evidence type="ECO:0000313" key="3">
    <source>
        <dbReference type="Proteomes" id="UP001163328"/>
    </source>
</evidence>
<feature type="compositionally biased region" description="Acidic residues" evidence="1">
    <location>
        <begin position="88"/>
        <end position="102"/>
    </location>
</feature>
<evidence type="ECO:0000313" key="2">
    <source>
        <dbReference type="EMBL" id="UYW02503.1"/>
    </source>
</evidence>
<reference evidence="2" key="1">
    <citation type="submission" date="2021-08" db="EMBL/GenBank/DDBJ databases">
        <title>Flavobacterium sp. strain CC-SYL302.</title>
        <authorList>
            <person name="Lin S.-Y."/>
            <person name="Lee T.-H."/>
            <person name="Young C.-C."/>
        </authorList>
    </citation>
    <scope>NUCLEOTIDE SEQUENCE</scope>
    <source>
        <strain evidence="2">CC-SYL302</strain>
    </source>
</reference>
<feature type="compositionally biased region" description="Acidic residues" evidence="1">
    <location>
        <begin position="69"/>
        <end position="81"/>
    </location>
</feature>
<evidence type="ECO:0000256" key="1">
    <source>
        <dbReference type="SAM" id="MobiDB-lite"/>
    </source>
</evidence>
<proteinExistence type="predicted"/>
<organism evidence="2 3">
    <name type="scientific">Flavobacterium agricola</name>
    <dbReference type="NCBI Taxonomy" id="2870839"/>
    <lineage>
        <taxon>Bacteria</taxon>
        <taxon>Pseudomonadati</taxon>
        <taxon>Bacteroidota</taxon>
        <taxon>Flavobacteriia</taxon>
        <taxon>Flavobacteriales</taxon>
        <taxon>Flavobacteriaceae</taxon>
        <taxon>Flavobacterium</taxon>
    </lineage>
</organism>
<protein>
    <submittedName>
        <fullName evidence="2">Uncharacterized protein</fullName>
    </submittedName>
</protein>
<name>A0ABY6M4F4_9FLAO</name>
<gene>
    <name evidence="2" type="ORF">K5I29_06385</name>
</gene>
<sequence length="102" mass="12150">MANKKNTDKQKYEQQNEQLREMDYAPNEDIFAHEKHIRLDENGEPVYDENLDDYDMEMGLDVPGSDYDNQQEEIGSEDEENNYWSISDNEDDHEEINEDLVE</sequence>
<dbReference type="RefSeq" id="WP_264435069.1">
    <property type="nucleotide sequence ID" value="NZ_CP081495.1"/>
</dbReference>
<keyword evidence="3" id="KW-1185">Reference proteome</keyword>
<feature type="compositionally biased region" description="Acidic residues" evidence="1">
    <location>
        <begin position="42"/>
        <end position="58"/>
    </location>
</feature>
<feature type="region of interest" description="Disordered" evidence="1">
    <location>
        <begin position="41"/>
        <end position="102"/>
    </location>
</feature>
<accession>A0ABY6M4F4</accession>
<dbReference type="EMBL" id="CP081495">
    <property type="protein sequence ID" value="UYW02503.1"/>
    <property type="molecule type" value="Genomic_DNA"/>
</dbReference>
<dbReference type="Proteomes" id="UP001163328">
    <property type="component" value="Chromosome"/>
</dbReference>
<feature type="region of interest" description="Disordered" evidence="1">
    <location>
        <begin position="1"/>
        <end position="22"/>
    </location>
</feature>